<dbReference type="Proteomes" id="UP000247892">
    <property type="component" value="Unassembled WGS sequence"/>
</dbReference>
<keyword evidence="1" id="KW-1133">Transmembrane helix</keyword>
<comment type="caution">
    <text evidence="3">The sequence shown here is derived from an EMBL/GenBank/DDBJ whole genome shotgun (WGS) entry which is preliminary data.</text>
</comment>
<dbReference type="EMBL" id="MASU01000001">
    <property type="protein sequence ID" value="PXY38274.1"/>
    <property type="molecule type" value="Genomic_DNA"/>
</dbReference>
<evidence type="ECO:0000313" key="3">
    <source>
        <dbReference type="EMBL" id="PXY38274.1"/>
    </source>
</evidence>
<feature type="transmembrane region" description="Helical" evidence="1">
    <location>
        <begin position="6"/>
        <end position="26"/>
    </location>
</feature>
<reference evidence="3 4" key="1">
    <citation type="submission" date="2016-07" db="EMBL/GenBank/DDBJ databases">
        <title>Draft genome sequence of Prauserella sp. YIM 121212, isolated from alkaline soil.</title>
        <authorList>
            <person name="Ruckert C."/>
            <person name="Albersmeier A."/>
            <person name="Jiang C.-L."/>
            <person name="Jiang Y."/>
            <person name="Kalinowski J."/>
            <person name="Schneider O."/>
            <person name="Winkler A."/>
            <person name="Zotchev S.B."/>
        </authorList>
    </citation>
    <scope>NUCLEOTIDE SEQUENCE [LARGE SCALE GENOMIC DNA]</scope>
    <source>
        <strain evidence="3 4">YIM 121212</strain>
    </source>
</reference>
<keyword evidence="4" id="KW-1185">Reference proteome</keyword>
<evidence type="ECO:0000313" key="4">
    <source>
        <dbReference type="Proteomes" id="UP000247892"/>
    </source>
</evidence>
<dbReference type="InterPro" id="IPR013766">
    <property type="entry name" value="Thioredoxin_domain"/>
</dbReference>
<evidence type="ECO:0000256" key="1">
    <source>
        <dbReference type="SAM" id="Phobius"/>
    </source>
</evidence>
<dbReference type="Gene3D" id="3.40.30.10">
    <property type="entry name" value="Glutaredoxin"/>
    <property type="match status" value="1"/>
</dbReference>
<dbReference type="Pfam" id="PF00085">
    <property type="entry name" value="Thioredoxin"/>
    <property type="match status" value="1"/>
</dbReference>
<name>A0A318LU40_9PSEU</name>
<gene>
    <name evidence="3" type="ORF">BA062_00475</name>
</gene>
<dbReference type="SUPFAM" id="SSF52833">
    <property type="entry name" value="Thioredoxin-like"/>
    <property type="match status" value="1"/>
</dbReference>
<accession>A0A318LU40</accession>
<keyword evidence="1" id="KW-0472">Membrane</keyword>
<protein>
    <submittedName>
        <fullName evidence="3">Thiol reductase thioredoxin</fullName>
    </submittedName>
</protein>
<evidence type="ECO:0000259" key="2">
    <source>
        <dbReference type="Pfam" id="PF00085"/>
    </source>
</evidence>
<keyword evidence="1" id="KW-0812">Transmembrane</keyword>
<dbReference type="AlphaFoldDB" id="A0A318LU40"/>
<organism evidence="3 4">
    <name type="scientific">Prauserella flavalba</name>
    <dbReference type="NCBI Taxonomy" id="1477506"/>
    <lineage>
        <taxon>Bacteria</taxon>
        <taxon>Bacillati</taxon>
        <taxon>Actinomycetota</taxon>
        <taxon>Actinomycetes</taxon>
        <taxon>Pseudonocardiales</taxon>
        <taxon>Pseudonocardiaceae</taxon>
        <taxon>Prauserella</taxon>
    </lineage>
</organism>
<proteinExistence type="predicted"/>
<sequence>MTGSTGLWVLAGTLVAGLVVGVLLHLRNGRIRTTDDSAPAGLPEPVAAALAPAPAVTLVQISTTFCAPCRHTRAILSHLAERTEGLAHVDLDVTDRPHVAQDLGVLRTPTTLALTSSGRELLRVSGVPKAQELLSALEPHLVPRVERGSHSQGG</sequence>
<dbReference type="CDD" id="cd02947">
    <property type="entry name" value="TRX_family"/>
    <property type="match status" value="1"/>
</dbReference>
<feature type="domain" description="Thioredoxin" evidence="2">
    <location>
        <begin position="55"/>
        <end position="137"/>
    </location>
</feature>
<dbReference type="RefSeq" id="WP_245959614.1">
    <property type="nucleotide sequence ID" value="NZ_JBHVKT010000034.1"/>
</dbReference>
<dbReference type="InterPro" id="IPR036249">
    <property type="entry name" value="Thioredoxin-like_sf"/>
</dbReference>